<name>A0AAV2KUY7_KNICA</name>
<protein>
    <submittedName>
        <fullName evidence="1">Uncharacterized protein</fullName>
    </submittedName>
</protein>
<reference evidence="1 2" key="1">
    <citation type="submission" date="2024-04" db="EMBL/GenBank/DDBJ databases">
        <authorList>
            <person name="Waldvogel A.-M."/>
            <person name="Schoenle A."/>
        </authorList>
    </citation>
    <scope>NUCLEOTIDE SEQUENCE [LARGE SCALE GENOMIC DNA]</scope>
</reference>
<gene>
    <name evidence="1" type="ORF">KC01_LOCUS21962</name>
</gene>
<proteinExistence type="predicted"/>
<sequence length="254" mass="29557">MGNWSESLWRLWMREQSLLAEGDQQWRLLNSHRFIARVEEAQWNNFGVMSMDEDSSDEHFVFLNKTFCRAQHHVSLYSFIKVHSAFDPILLSGLHHKSSGYSHSMRSGHSLWVEIGHFFTEKHNAVLTEIKTGFSLREKWVTKQYILPCNVRYQEVNFDLTVVNIDWNFGFTQHQNITSSRQCGRASFQQFLNNIGIAQTICENFNSDSILLPLGSVTISHSHFSINIVPDNVQRLTSLAYSLPQFHCNRCRMI</sequence>
<evidence type="ECO:0000313" key="1">
    <source>
        <dbReference type="EMBL" id="CAL1592750.1"/>
    </source>
</evidence>
<dbReference type="Proteomes" id="UP001497482">
    <property type="component" value="Chromosome 2"/>
</dbReference>
<organism evidence="1 2">
    <name type="scientific">Knipowitschia caucasica</name>
    <name type="common">Caucasian dwarf goby</name>
    <name type="synonym">Pomatoschistus caucasicus</name>
    <dbReference type="NCBI Taxonomy" id="637954"/>
    <lineage>
        <taxon>Eukaryota</taxon>
        <taxon>Metazoa</taxon>
        <taxon>Chordata</taxon>
        <taxon>Craniata</taxon>
        <taxon>Vertebrata</taxon>
        <taxon>Euteleostomi</taxon>
        <taxon>Actinopterygii</taxon>
        <taxon>Neopterygii</taxon>
        <taxon>Teleostei</taxon>
        <taxon>Neoteleostei</taxon>
        <taxon>Acanthomorphata</taxon>
        <taxon>Gobiaria</taxon>
        <taxon>Gobiiformes</taxon>
        <taxon>Gobioidei</taxon>
        <taxon>Gobiidae</taxon>
        <taxon>Gobiinae</taxon>
        <taxon>Knipowitschia</taxon>
    </lineage>
</organism>
<keyword evidence="2" id="KW-1185">Reference proteome</keyword>
<evidence type="ECO:0000313" key="2">
    <source>
        <dbReference type="Proteomes" id="UP001497482"/>
    </source>
</evidence>
<dbReference type="EMBL" id="OZ035824">
    <property type="protein sequence ID" value="CAL1592750.1"/>
    <property type="molecule type" value="Genomic_DNA"/>
</dbReference>
<dbReference type="AlphaFoldDB" id="A0AAV2KUY7"/>
<accession>A0AAV2KUY7</accession>